<keyword evidence="3" id="KW-1185">Reference proteome</keyword>
<feature type="region of interest" description="Disordered" evidence="1">
    <location>
        <begin position="83"/>
        <end position="113"/>
    </location>
</feature>
<evidence type="ECO:0000313" key="2">
    <source>
        <dbReference type="EMBL" id="KAG9067782.1"/>
    </source>
</evidence>
<comment type="caution">
    <text evidence="2">The sequence shown here is derived from an EMBL/GenBank/DDBJ whole genome shotgun (WGS) entry which is preliminary data.</text>
</comment>
<proteinExistence type="predicted"/>
<feature type="compositionally biased region" description="Polar residues" evidence="1">
    <location>
        <begin position="86"/>
        <end position="113"/>
    </location>
</feature>
<dbReference type="Proteomes" id="UP000707451">
    <property type="component" value="Unassembled WGS sequence"/>
</dbReference>
<dbReference type="OrthoDB" id="1741717at2759"/>
<accession>A0A9P8BWB5</accession>
<evidence type="ECO:0000256" key="1">
    <source>
        <dbReference type="SAM" id="MobiDB-lite"/>
    </source>
</evidence>
<reference evidence="2" key="1">
    <citation type="submission" date="2021-06" db="EMBL/GenBank/DDBJ databases">
        <title>Genome Sequence of Mortierella hyaline Strain SCG-10, a Cold-Adapted, Nitrate-Reducing Fungus Isolated from Soil in Minnesota, USA.</title>
        <authorList>
            <person name="Aldossari N."/>
        </authorList>
    </citation>
    <scope>NUCLEOTIDE SEQUENCE</scope>
    <source>
        <strain evidence="2">SCG-10</strain>
    </source>
</reference>
<evidence type="ECO:0000313" key="3">
    <source>
        <dbReference type="Proteomes" id="UP000707451"/>
    </source>
</evidence>
<dbReference type="AlphaFoldDB" id="A0A9P8BWB5"/>
<name>A0A9P8BWB5_9FUNG</name>
<organism evidence="2 3">
    <name type="scientific">Linnemannia hyalina</name>
    <dbReference type="NCBI Taxonomy" id="64524"/>
    <lineage>
        <taxon>Eukaryota</taxon>
        <taxon>Fungi</taxon>
        <taxon>Fungi incertae sedis</taxon>
        <taxon>Mucoromycota</taxon>
        <taxon>Mortierellomycotina</taxon>
        <taxon>Mortierellomycetes</taxon>
        <taxon>Mortierellales</taxon>
        <taxon>Mortierellaceae</taxon>
        <taxon>Linnemannia</taxon>
    </lineage>
</organism>
<feature type="compositionally biased region" description="Polar residues" evidence="1">
    <location>
        <begin position="1"/>
        <end position="13"/>
    </location>
</feature>
<feature type="compositionally biased region" description="Low complexity" evidence="1">
    <location>
        <begin position="14"/>
        <end position="24"/>
    </location>
</feature>
<sequence>MTTPETPITPGSEQQHPSQQQQQQVDPRTAATRQKVVDIIDHQFDLEILLRHAEGASIAQELAKAERMLEDLRHAILSERQGAPFGNSTISRTLGNPSLQQNPYASQRQSSRRATAYYGRDLRQPEALYAVRADGHFVRYTATHWTPLRVVSSNRSQEASTMQRDLMLTLHSPVSVFDNNLDWVVHGVSDMILEAFRV</sequence>
<gene>
    <name evidence="2" type="ORF">KI688_011369</name>
</gene>
<protein>
    <submittedName>
        <fullName evidence="2">Uncharacterized protein</fullName>
    </submittedName>
</protein>
<feature type="region of interest" description="Disordered" evidence="1">
    <location>
        <begin position="1"/>
        <end position="30"/>
    </location>
</feature>
<dbReference type="EMBL" id="JAHRHY010000007">
    <property type="protein sequence ID" value="KAG9067782.1"/>
    <property type="molecule type" value="Genomic_DNA"/>
</dbReference>